<dbReference type="Pfam" id="PF00455">
    <property type="entry name" value="DeoRC"/>
    <property type="match status" value="1"/>
</dbReference>
<evidence type="ECO:0000256" key="1">
    <source>
        <dbReference type="ARBA" id="ARBA00023015"/>
    </source>
</evidence>
<dbReference type="InterPro" id="IPR036390">
    <property type="entry name" value="WH_DNA-bd_sf"/>
</dbReference>
<dbReference type="Gene3D" id="1.10.10.10">
    <property type="entry name" value="Winged helix-like DNA-binding domain superfamily/Winged helix DNA-binding domain"/>
    <property type="match status" value="1"/>
</dbReference>
<dbReference type="OrthoDB" id="9797223at2"/>
<dbReference type="PANTHER" id="PTHR30363">
    <property type="entry name" value="HTH-TYPE TRANSCRIPTIONAL REGULATOR SRLR-RELATED"/>
    <property type="match status" value="1"/>
</dbReference>
<feature type="domain" description="HTH deoR-type" evidence="4">
    <location>
        <begin position="3"/>
        <end position="58"/>
    </location>
</feature>
<dbReference type="PROSITE" id="PS00894">
    <property type="entry name" value="HTH_DEOR_1"/>
    <property type="match status" value="1"/>
</dbReference>
<gene>
    <name evidence="5" type="ORF">F4V43_09665</name>
</gene>
<dbReference type="AlphaFoldDB" id="A0A5J5G9V5"/>
<dbReference type="Proteomes" id="UP000367750">
    <property type="component" value="Unassembled WGS sequence"/>
</dbReference>
<dbReference type="Gene3D" id="3.40.50.1360">
    <property type="match status" value="1"/>
</dbReference>
<organism evidence="5 6">
    <name type="scientific">Paenibacillus spiritus</name>
    <dbReference type="NCBI Taxonomy" id="2496557"/>
    <lineage>
        <taxon>Bacteria</taxon>
        <taxon>Bacillati</taxon>
        <taxon>Bacillota</taxon>
        <taxon>Bacilli</taxon>
        <taxon>Bacillales</taxon>
        <taxon>Paenibacillaceae</taxon>
        <taxon>Paenibacillus</taxon>
    </lineage>
</organism>
<evidence type="ECO:0000313" key="5">
    <source>
        <dbReference type="EMBL" id="KAA9004886.1"/>
    </source>
</evidence>
<keyword evidence="3" id="KW-0804">Transcription</keyword>
<reference evidence="5 6" key="1">
    <citation type="submission" date="2019-09" db="EMBL/GenBank/DDBJ databases">
        <title>Bacillus ochoae sp. nov., Paenibacillus whitsoniae sp. nov., Paenibacillus spiritus sp. nov. Isolated from the Mars Exploration Rover during spacecraft assembly.</title>
        <authorList>
            <person name="Seuylemezian A."/>
            <person name="Vaishampayan P."/>
        </authorList>
    </citation>
    <scope>NUCLEOTIDE SEQUENCE [LARGE SCALE GENOMIC DNA]</scope>
    <source>
        <strain evidence="5 6">MER_111</strain>
    </source>
</reference>
<keyword evidence="6" id="KW-1185">Reference proteome</keyword>
<dbReference type="SUPFAM" id="SSF46785">
    <property type="entry name" value="Winged helix' DNA-binding domain"/>
    <property type="match status" value="1"/>
</dbReference>
<evidence type="ECO:0000256" key="3">
    <source>
        <dbReference type="ARBA" id="ARBA00023163"/>
    </source>
</evidence>
<sequence>MLTEERYALILQRLQERGTVKIQELIELLGASESTVRRDLIDLEARGLLRRVHGGATLSPQRSLEPGMEEKSSTNVQQKNVIARLAAAKVQHGECIYLDAGTTTLAMIPYIEARGITVVTNGLSHVEALVGKQIRSYLLGGMMKSHTKAVIGSIALQNMDNFRFDKCFLGTNGVDTEMGFTTPDPEEAMVKRRAHQLSAETYVLADGSKFGRVSFAKLFDLAEATLITEAVPSQMRASILHKTQVMEGER</sequence>
<protein>
    <submittedName>
        <fullName evidence="5">DeoR/GlpR transcriptional regulator</fullName>
    </submittedName>
</protein>
<dbReference type="RefSeq" id="WP_150458037.1">
    <property type="nucleotide sequence ID" value="NZ_VYKK01000012.1"/>
</dbReference>
<dbReference type="InterPro" id="IPR001034">
    <property type="entry name" value="DeoR_HTH"/>
</dbReference>
<dbReference type="GO" id="GO:0003700">
    <property type="term" value="F:DNA-binding transcription factor activity"/>
    <property type="evidence" value="ECO:0007669"/>
    <property type="project" value="InterPro"/>
</dbReference>
<dbReference type="InterPro" id="IPR036388">
    <property type="entry name" value="WH-like_DNA-bd_sf"/>
</dbReference>
<dbReference type="InterPro" id="IPR050313">
    <property type="entry name" value="Carb_Metab_HTH_regulators"/>
</dbReference>
<name>A0A5J5G9V5_9BACL</name>
<dbReference type="PANTHER" id="PTHR30363:SF56">
    <property type="entry name" value="TRANSCRIPTIONAL REGULATOR, DEOR FAMILY"/>
    <property type="match status" value="1"/>
</dbReference>
<evidence type="ECO:0000313" key="6">
    <source>
        <dbReference type="Proteomes" id="UP000367750"/>
    </source>
</evidence>
<dbReference type="SMART" id="SM00420">
    <property type="entry name" value="HTH_DEOR"/>
    <property type="match status" value="1"/>
</dbReference>
<dbReference type="EMBL" id="VYKK01000012">
    <property type="protein sequence ID" value="KAA9004886.1"/>
    <property type="molecule type" value="Genomic_DNA"/>
</dbReference>
<dbReference type="SUPFAM" id="SSF100950">
    <property type="entry name" value="NagB/RpiA/CoA transferase-like"/>
    <property type="match status" value="1"/>
</dbReference>
<dbReference type="PRINTS" id="PR00037">
    <property type="entry name" value="HTHLACR"/>
</dbReference>
<evidence type="ECO:0000256" key="2">
    <source>
        <dbReference type="ARBA" id="ARBA00023125"/>
    </source>
</evidence>
<keyword evidence="2" id="KW-0238">DNA-binding</keyword>
<comment type="caution">
    <text evidence="5">The sequence shown here is derived from an EMBL/GenBank/DDBJ whole genome shotgun (WGS) entry which is preliminary data.</text>
</comment>
<dbReference type="Pfam" id="PF08220">
    <property type="entry name" value="HTH_DeoR"/>
    <property type="match status" value="1"/>
</dbReference>
<keyword evidence="1" id="KW-0805">Transcription regulation</keyword>
<proteinExistence type="predicted"/>
<dbReference type="GO" id="GO:0003677">
    <property type="term" value="F:DNA binding"/>
    <property type="evidence" value="ECO:0007669"/>
    <property type="project" value="UniProtKB-KW"/>
</dbReference>
<accession>A0A5J5G9V5</accession>
<dbReference type="PROSITE" id="PS51000">
    <property type="entry name" value="HTH_DEOR_2"/>
    <property type="match status" value="1"/>
</dbReference>
<dbReference type="SMART" id="SM01134">
    <property type="entry name" value="DeoRC"/>
    <property type="match status" value="1"/>
</dbReference>
<dbReference type="InterPro" id="IPR018356">
    <property type="entry name" value="Tscrpt_reg_HTH_DeoR_CS"/>
</dbReference>
<dbReference type="InterPro" id="IPR037171">
    <property type="entry name" value="NagB/RpiA_transferase-like"/>
</dbReference>
<dbReference type="InterPro" id="IPR014036">
    <property type="entry name" value="DeoR-like_C"/>
</dbReference>
<evidence type="ECO:0000259" key="4">
    <source>
        <dbReference type="PROSITE" id="PS51000"/>
    </source>
</evidence>